<dbReference type="EMBL" id="BAABME010026687">
    <property type="protein sequence ID" value="GAA0174324.1"/>
    <property type="molecule type" value="Genomic_DNA"/>
</dbReference>
<sequence length="124" mass="13605">MESLDGNGPKDVMQFGASLSESGKFDASQYAFFSNDVVEEVELGGLDEEEEDIPPAFEDEIYQLGRDKDEGDSSLLDIDDFSNTFSKLNRIHSGPPSDGVVIDRGSRECSAYGRWQPVLVGYGI</sequence>
<dbReference type="AlphaFoldDB" id="A0AAV3RET6"/>
<keyword evidence="2" id="KW-1185">Reference proteome</keyword>
<protein>
    <submittedName>
        <fullName evidence="1">Uncharacterized protein</fullName>
    </submittedName>
</protein>
<evidence type="ECO:0000313" key="2">
    <source>
        <dbReference type="Proteomes" id="UP001454036"/>
    </source>
</evidence>
<name>A0AAV3RET6_LITER</name>
<proteinExistence type="predicted"/>
<dbReference type="Proteomes" id="UP001454036">
    <property type="component" value="Unassembled WGS sequence"/>
</dbReference>
<gene>
    <name evidence="1" type="ORF">LIER_41698</name>
</gene>
<accession>A0AAV3RET6</accession>
<evidence type="ECO:0000313" key="1">
    <source>
        <dbReference type="EMBL" id="GAA0174324.1"/>
    </source>
</evidence>
<comment type="caution">
    <text evidence="1">The sequence shown here is derived from an EMBL/GenBank/DDBJ whole genome shotgun (WGS) entry which is preliminary data.</text>
</comment>
<organism evidence="1 2">
    <name type="scientific">Lithospermum erythrorhizon</name>
    <name type="common">Purple gromwell</name>
    <name type="synonym">Lithospermum officinale var. erythrorhizon</name>
    <dbReference type="NCBI Taxonomy" id="34254"/>
    <lineage>
        <taxon>Eukaryota</taxon>
        <taxon>Viridiplantae</taxon>
        <taxon>Streptophyta</taxon>
        <taxon>Embryophyta</taxon>
        <taxon>Tracheophyta</taxon>
        <taxon>Spermatophyta</taxon>
        <taxon>Magnoliopsida</taxon>
        <taxon>eudicotyledons</taxon>
        <taxon>Gunneridae</taxon>
        <taxon>Pentapetalae</taxon>
        <taxon>asterids</taxon>
        <taxon>lamiids</taxon>
        <taxon>Boraginales</taxon>
        <taxon>Boraginaceae</taxon>
        <taxon>Boraginoideae</taxon>
        <taxon>Lithospermeae</taxon>
        <taxon>Lithospermum</taxon>
    </lineage>
</organism>
<reference evidence="1 2" key="1">
    <citation type="submission" date="2024-01" db="EMBL/GenBank/DDBJ databases">
        <title>The complete chloroplast genome sequence of Lithospermum erythrorhizon: insights into the phylogenetic relationship among Boraginaceae species and the maternal lineages of purple gromwells.</title>
        <authorList>
            <person name="Okada T."/>
            <person name="Watanabe K."/>
        </authorList>
    </citation>
    <scope>NUCLEOTIDE SEQUENCE [LARGE SCALE GENOMIC DNA]</scope>
</reference>